<dbReference type="EMBL" id="JQCE01000020">
    <property type="protein sequence ID" value="KRO17294.1"/>
    <property type="molecule type" value="Genomic_DNA"/>
</dbReference>
<feature type="transmembrane region" description="Helical" evidence="5">
    <location>
        <begin position="6"/>
        <end position="26"/>
    </location>
</feature>
<dbReference type="InterPro" id="IPR010432">
    <property type="entry name" value="RDD"/>
</dbReference>
<feature type="domain" description="VanZ-like" evidence="6">
    <location>
        <begin position="48"/>
        <end position="189"/>
    </location>
</feature>
<comment type="subcellular location">
    <subcellularLocation>
        <location evidence="1">Membrane</location>
        <topology evidence="1">Multi-pass membrane protein</topology>
    </subcellularLocation>
</comment>
<evidence type="ECO:0000256" key="5">
    <source>
        <dbReference type="SAM" id="Phobius"/>
    </source>
</evidence>
<feature type="domain" description="RDD" evidence="7">
    <location>
        <begin position="213"/>
        <end position="369"/>
    </location>
</feature>
<dbReference type="InterPro" id="IPR006976">
    <property type="entry name" value="VanZ-like"/>
</dbReference>
<evidence type="ECO:0000256" key="4">
    <source>
        <dbReference type="ARBA" id="ARBA00023136"/>
    </source>
</evidence>
<feature type="transmembrane region" description="Helical" evidence="5">
    <location>
        <begin position="254"/>
        <end position="272"/>
    </location>
</feature>
<dbReference type="Proteomes" id="UP000050969">
    <property type="component" value="Unassembled WGS sequence"/>
</dbReference>
<dbReference type="GO" id="GO:0016020">
    <property type="term" value="C:membrane"/>
    <property type="evidence" value="ECO:0007669"/>
    <property type="project" value="UniProtKB-SubCell"/>
</dbReference>
<evidence type="ECO:0000256" key="3">
    <source>
        <dbReference type="ARBA" id="ARBA00022989"/>
    </source>
</evidence>
<feature type="transmembrane region" description="Helical" evidence="5">
    <location>
        <begin position="111"/>
        <end position="132"/>
    </location>
</feature>
<comment type="caution">
    <text evidence="8">The sequence shown here is derived from an EMBL/GenBank/DDBJ whole genome shotgun (WGS) entry which is preliminary data.</text>
</comment>
<gene>
    <name evidence="8" type="ORF">IV56_GL000414</name>
</gene>
<proteinExistence type="predicted"/>
<evidence type="ECO:0000313" key="9">
    <source>
        <dbReference type="Proteomes" id="UP000050969"/>
    </source>
</evidence>
<keyword evidence="9" id="KW-1185">Reference proteome</keyword>
<dbReference type="AlphaFoldDB" id="A0A0R2MUK1"/>
<organism evidence="8 9">
    <name type="scientific">Lacticaseibacillus saniviri JCM 17471 = DSM 24301</name>
    <dbReference type="NCBI Taxonomy" id="1293598"/>
    <lineage>
        <taxon>Bacteria</taxon>
        <taxon>Bacillati</taxon>
        <taxon>Bacillota</taxon>
        <taxon>Bacilli</taxon>
        <taxon>Lactobacillales</taxon>
        <taxon>Lactobacillaceae</taxon>
        <taxon>Lacticaseibacillus</taxon>
    </lineage>
</organism>
<dbReference type="PANTHER" id="PTHR36834:SF1">
    <property type="entry name" value="INTEGRAL MEMBRANE PROTEIN"/>
    <property type="match status" value="1"/>
</dbReference>
<keyword evidence="3 5" id="KW-1133">Transmembrane helix</keyword>
<feature type="transmembrane region" description="Helical" evidence="5">
    <location>
        <begin position="218"/>
        <end position="242"/>
    </location>
</feature>
<sequence length="389" mass="44282">MSAYLYPIRTAILIFPILALVLTLPFMIGQYRRYGSVVFWRAVVVYTFIFYLLTAYFLIILPLPSVAAVAKMTGPKYNLVPFMALREFINTTPFQFAHPTTWLAALKAPGFIQPAFNIALTLPFGVYLRYYFKRPLWQVIGISFALSLFFELTQLSGLYGYYPRPYRLFDVDDLILNTTGGLIGGLIAPALMRAFPSRDAMDKESVALGTRVTWPRRFVAFLVDYVVMGVIVGAAIAFIAFLFGDARFGSSWQFGYIVSTLFLFVLIPYFNAGQTIGKRLVKIRIVKVDGQPIGFWRLLWREFLLYGVAFPITWVFNNQLVLVMSDWHQSDLTYVLLIGSGIATIYFVVNIVWEIMTRHGRFFYDVWAKTKQVSTVAIDGDDSADKSKP</sequence>
<protein>
    <submittedName>
        <fullName evidence="8">Glycopeptide antibiotics resistance protein</fullName>
    </submittedName>
</protein>
<feature type="transmembrane region" description="Helical" evidence="5">
    <location>
        <begin position="38"/>
        <end position="63"/>
    </location>
</feature>
<dbReference type="Pfam" id="PF06271">
    <property type="entry name" value="RDD"/>
    <property type="match status" value="1"/>
</dbReference>
<keyword evidence="4 5" id="KW-0472">Membrane</keyword>
<evidence type="ECO:0000313" key="8">
    <source>
        <dbReference type="EMBL" id="KRO17294.1"/>
    </source>
</evidence>
<evidence type="ECO:0000259" key="6">
    <source>
        <dbReference type="Pfam" id="PF04892"/>
    </source>
</evidence>
<dbReference type="PIRSF" id="PIRSF031578">
    <property type="entry name" value="Uncharacterised_Vanz_RDD-cont"/>
    <property type="match status" value="1"/>
</dbReference>
<dbReference type="PANTHER" id="PTHR36834">
    <property type="entry name" value="MEMBRANE PROTEIN-RELATED"/>
    <property type="match status" value="1"/>
</dbReference>
<dbReference type="Pfam" id="PF04892">
    <property type="entry name" value="VanZ"/>
    <property type="match status" value="1"/>
</dbReference>
<keyword evidence="2 5" id="KW-0812">Transmembrane</keyword>
<dbReference type="RefSeq" id="WP_054777784.1">
    <property type="nucleotide sequence ID" value="NZ_BBBX01000019.1"/>
</dbReference>
<accession>A0A0R2MUK1</accession>
<evidence type="ECO:0000259" key="7">
    <source>
        <dbReference type="Pfam" id="PF06271"/>
    </source>
</evidence>
<reference evidence="8 9" key="1">
    <citation type="journal article" date="2015" name="Genome Announc.">
        <title>Expanding the biotechnology potential of lactobacilli through comparative genomics of 213 strains and associated genera.</title>
        <authorList>
            <person name="Sun Z."/>
            <person name="Harris H.M."/>
            <person name="McCann A."/>
            <person name="Guo C."/>
            <person name="Argimon S."/>
            <person name="Zhang W."/>
            <person name="Yang X."/>
            <person name="Jeffery I.B."/>
            <person name="Cooney J.C."/>
            <person name="Kagawa T.F."/>
            <person name="Liu W."/>
            <person name="Song Y."/>
            <person name="Salvetti E."/>
            <person name="Wrobel A."/>
            <person name="Rasinkangas P."/>
            <person name="Parkhill J."/>
            <person name="Rea M.C."/>
            <person name="O'Sullivan O."/>
            <person name="Ritari J."/>
            <person name="Douillard F.P."/>
            <person name="Paul Ross R."/>
            <person name="Yang R."/>
            <person name="Briner A.E."/>
            <person name="Felis G.E."/>
            <person name="de Vos W.M."/>
            <person name="Barrangou R."/>
            <person name="Klaenhammer T.R."/>
            <person name="Caufield P.W."/>
            <person name="Cui Y."/>
            <person name="Zhang H."/>
            <person name="O'Toole P.W."/>
        </authorList>
    </citation>
    <scope>NUCLEOTIDE SEQUENCE [LARGE SCALE GENOMIC DNA]</scope>
    <source>
        <strain evidence="8 9">DSM 24301</strain>
    </source>
</reference>
<dbReference type="STRING" id="1293598.IV56_GL000414"/>
<dbReference type="OrthoDB" id="4822551at2"/>
<name>A0A0R2MUK1_9LACO</name>
<feature type="transmembrane region" description="Helical" evidence="5">
    <location>
        <begin position="174"/>
        <end position="195"/>
    </location>
</feature>
<feature type="transmembrane region" description="Helical" evidence="5">
    <location>
        <begin position="303"/>
        <end position="322"/>
    </location>
</feature>
<dbReference type="InterPro" id="IPR021192">
    <property type="entry name" value="UCP031578_Vanz/RDD"/>
</dbReference>
<feature type="transmembrane region" description="Helical" evidence="5">
    <location>
        <begin position="139"/>
        <end position="162"/>
    </location>
</feature>
<evidence type="ECO:0000256" key="2">
    <source>
        <dbReference type="ARBA" id="ARBA00022692"/>
    </source>
</evidence>
<evidence type="ECO:0000256" key="1">
    <source>
        <dbReference type="ARBA" id="ARBA00004141"/>
    </source>
</evidence>
<dbReference type="InterPro" id="IPR053150">
    <property type="entry name" value="Teicoplanin_resist-assoc"/>
</dbReference>
<feature type="transmembrane region" description="Helical" evidence="5">
    <location>
        <begin position="334"/>
        <end position="353"/>
    </location>
</feature>
<dbReference type="PATRIC" id="fig|1293598.4.peg.446"/>